<dbReference type="PROSITE" id="PS50041">
    <property type="entry name" value="C_TYPE_LECTIN_2"/>
    <property type="match status" value="1"/>
</dbReference>
<dbReference type="InterPro" id="IPR016187">
    <property type="entry name" value="CTDL_fold"/>
</dbReference>
<evidence type="ECO:0000259" key="3">
    <source>
        <dbReference type="PROSITE" id="PS50041"/>
    </source>
</evidence>
<dbReference type="CDD" id="cd00037">
    <property type="entry name" value="CLECT"/>
    <property type="match status" value="1"/>
</dbReference>
<dbReference type="RefSeq" id="XP_018008859.1">
    <property type="nucleotide sequence ID" value="XM_018153370.2"/>
</dbReference>
<keyword evidence="2" id="KW-1133">Transmembrane helix</keyword>
<reference evidence="5" key="1">
    <citation type="submission" date="2025-08" db="UniProtKB">
        <authorList>
            <consortium name="RefSeq"/>
        </authorList>
    </citation>
    <scope>IDENTIFICATION</scope>
    <source>
        <tissue evidence="5">Whole organism</tissue>
    </source>
</reference>
<gene>
    <name evidence="5" type="primary">LOC108666484</name>
</gene>
<dbReference type="InterPro" id="IPR001304">
    <property type="entry name" value="C-type_lectin-like"/>
</dbReference>
<dbReference type="OrthoDB" id="9906043at2759"/>
<evidence type="ECO:0000256" key="2">
    <source>
        <dbReference type="SAM" id="Phobius"/>
    </source>
</evidence>
<dbReference type="KEGG" id="hazt:108666484"/>
<keyword evidence="2" id="KW-0812">Transmembrane</keyword>
<dbReference type="AlphaFoldDB" id="A0A8B7N6F3"/>
<dbReference type="GeneID" id="108666484"/>
<feature type="region of interest" description="Disordered" evidence="1">
    <location>
        <begin position="154"/>
        <end position="249"/>
    </location>
</feature>
<feature type="transmembrane region" description="Helical" evidence="2">
    <location>
        <begin position="43"/>
        <end position="69"/>
    </location>
</feature>
<dbReference type="Proteomes" id="UP000694843">
    <property type="component" value="Unplaced"/>
</dbReference>
<dbReference type="SUPFAM" id="SSF56436">
    <property type="entry name" value="C-type lectin-like"/>
    <property type="match status" value="1"/>
</dbReference>
<accession>A0A8B7N6F3</accession>
<sequence length="274" mass="29703">MFLHMAKMEKRKKPAAKGVGGFRPVVDWRHITVRRRTVEDCKVITFIITSGVVIIVIGLIITVLGFFVVNTRCPSGWHYSDPDCLRTTDDNATFEQAGHYCADMGAALPIVLSMDCNQLLANLITGPTWLAAVKQASDTSYRWTGSGVAPNFTNWDVAPEKSPSTQPHCAESPDSGVNTSTSQDLGIANTSVDSRPASSKNKTTARNKTAPLIITPRKHPLGSSLSLPQAPVKPKAKDFLDPNGTPRSLPVPSTALDAYNSQEHLELILTPKDL</sequence>
<keyword evidence="2" id="KW-0472">Membrane</keyword>
<evidence type="ECO:0000313" key="4">
    <source>
        <dbReference type="Proteomes" id="UP000694843"/>
    </source>
</evidence>
<feature type="compositionally biased region" description="Polar residues" evidence="1">
    <location>
        <begin position="175"/>
        <end position="207"/>
    </location>
</feature>
<dbReference type="Gene3D" id="3.10.100.10">
    <property type="entry name" value="Mannose-Binding Protein A, subunit A"/>
    <property type="match status" value="1"/>
</dbReference>
<dbReference type="SMART" id="SM00034">
    <property type="entry name" value="CLECT"/>
    <property type="match status" value="1"/>
</dbReference>
<name>A0A8B7N6F3_HYAAZ</name>
<evidence type="ECO:0000313" key="5">
    <source>
        <dbReference type="RefSeq" id="XP_018008859.1"/>
    </source>
</evidence>
<organism evidence="4 5">
    <name type="scientific">Hyalella azteca</name>
    <name type="common">Amphipod</name>
    <dbReference type="NCBI Taxonomy" id="294128"/>
    <lineage>
        <taxon>Eukaryota</taxon>
        <taxon>Metazoa</taxon>
        <taxon>Ecdysozoa</taxon>
        <taxon>Arthropoda</taxon>
        <taxon>Crustacea</taxon>
        <taxon>Multicrustacea</taxon>
        <taxon>Malacostraca</taxon>
        <taxon>Eumalacostraca</taxon>
        <taxon>Peracarida</taxon>
        <taxon>Amphipoda</taxon>
        <taxon>Senticaudata</taxon>
        <taxon>Talitrida</taxon>
        <taxon>Talitroidea</taxon>
        <taxon>Hyalellidae</taxon>
        <taxon>Hyalella</taxon>
    </lineage>
</organism>
<dbReference type="Pfam" id="PF00059">
    <property type="entry name" value="Lectin_C"/>
    <property type="match status" value="1"/>
</dbReference>
<dbReference type="InterPro" id="IPR016186">
    <property type="entry name" value="C-type_lectin-like/link_sf"/>
</dbReference>
<keyword evidence="4" id="KW-1185">Reference proteome</keyword>
<feature type="domain" description="C-type lectin" evidence="3">
    <location>
        <begin position="80"/>
        <end position="171"/>
    </location>
</feature>
<protein>
    <submittedName>
        <fullName evidence="5">Uncharacterized protein LOC108666484</fullName>
    </submittedName>
</protein>
<proteinExistence type="predicted"/>
<evidence type="ECO:0000256" key="1">
    <source>
        <dbReference type="SAM" id="MobiDB-lite"/>
    </source>
</evidence>